<dbReference type="NCBIfam" id="NF005559">
    <property type="entry name" value="PRK07231.1"/>
    <property type="match status" value="1"/>
</dbReference>
<accession>Q1YK05</accession>
<dbReference type="Proteomes" id="UP000000321">
    <property type="component" value="Unassembled WGS sequence"/>
</dbReference>
<protein>
    <submittedName>
        <fullName evidence="5">Dehydrogenase</fullName>
    </submittedName>
</protein>
<comment type="caution">
    <text evidence="5">The sequence shown here is derived from an EMBL/GenBank/DDBJ whole genome shotgun (WGS) entry which is preliminary data.</text>
</comment>
<dbReference type="HOGENOM" id="CLU_010194_1_1_5"/>
<dbReference type="GO" id="GO:0016491">
    <property type="term" value="F:oxidoreductase activity"/>
    <property type="evidence" value="ECO:0007669"/>
    <property type="project" value="UniProtKB-KW"/>
</dbReference>
<dbReference type="FunFam" id="3.40.50.720:FF:000084">
    <property type="entry name" value="Short-chain dehydrogenase reductase"/>
    <property type="match status" value="1"/>
</dbReference>
<keyword evidence="3" id="KW-0520">NAD</keyword>
<evidence type="ECO:0000259" key="4">
    <source>
        <dbReference type="SMART" id="SM00822"/>
    </source>
</evidence>
<dbReference type="InterPro" id="IPR057326">
    <property type="entry name" value="KR_dom"/>
</dbReference>
<evidence type="ECO:0000256" key="1">
    <source>
        <dbReference type="ARBA" id="ARBA00006484"/>
    </source>
</evidence>
<dbReference type="SUPFAM" id="SSF51735">
    <property type="entry name" value="NAD(P)-binding Rossmann-fold domains"/>
    <property type="match status" value="1"/>
</dbReference>
<evidence type="ECO:0000256" key="3">
    <source>
        <dbReference type="ARBA" id="ARBA00023027"/>
    </source>
</evidence>
<dbReference type="AlphaFoldDB" id="Q1YK05"/>
<sequence>MPAHSGMESALPRSARLRCQRRSAMSLEGKVAIVTGGAKGIGQAIARRFLQDGARVIIADVDERAGLAAAAELKELGEIRSVVCNVADRLHVHNLVATALDDFGDVDILVNNAGIVHKADFLDLEEEAFDRVLNVNLKGAFLCGQAVARHLVQKVKDGGEAGSIVNMSSVNAVFALPDQVGYSVSKGGMNQLTKVMAQSLAPYGIRVNAIGPGSIMTDMLRSVVADKDATARILSRTPMGRIGEPSEIAALAAFLASAEASYVTGQTLYADGGRLGLNYTVAPPEPD</sequence>
<dbReference type="InterPro" id="IPR002347">
    <property type="entry name" value="SDR_fam"/>
</dbReference>
<keyword evidence="2" id="KW-0560">Oxidoreductase</keyword>
<dbReference type="Gene3D" id="3.40.50.720">
    <property type="entry name" value="NAD(P)-binding Rossmann-like Domain"/>
    <property type="match status" value="1"/>
</dbReference>
<dbReference type="InterPro" id="IPR020904">
    <property type="entry name" value="Sc_DH/Rdtase_CS"/>
</dbReference>
<dbReference type="PANTHER" id="PTHR24321">
    <property type="entry name" value="DEHYDROGENASES, SHORT CHAIN"/>
    <property type="match status" value="1"/>
</dbReference>
<gene>
    <name evidence="5" type="ORF">SI859A1_00841</name>
</gene>
<keyword evidence="6" id="KW-1185">Reference proteome</keyword>
<dbReference type="PRINTS" id="PR00080">
    <property type="entry name" value="SDRFAMILY"/>
</dbReference>
<dbReference type="InterPro" id="IPR036291">
    <property type="entry name" value="NAD(P)-bd_dom_sf"/>
</dbReference>
<dbReference type="Pfam" id="PF13561">
    <property type="entry name" value="adh_short_C2"/>
    <property type="match status" value="1"/>
</dbReference>
<feature type="domain" description="Ketoreductase" evidence="4">
    <location>
        <begin position="30"/>
        <end position="213"/>
    </location>
</feature>
<dbReference type="EMBL" id="AAPJ01000002">
    <property type="protein sequence ID" value="EAS50718.1"/>
    <property type="molecule type" value="Genomic_DNA"/>
</dbReference>
<reference evidence="5 6" key="1">
    <citation type="journal article" date="2008" name="Appl. Environ. Microbiol.">
        <title>Genomic insights into Mn(II) oxidation by the marine alphaproteobacterium Aurantimonas sp. strain SI85-9A1.</title>
        <authorList>
            <person name="Dick G.J."/>
            <person name="Podell S."/>
            <person name="Johnson H.A."/>
            <person name="Rivera-Espinoza Y."/>
            <person name="Bernier-Latmani R."/>
            <person name="McCarthy J.K."/>
            <person name="Torpey J.W."/>
            <person name="Clement B.G."/>
            <person name="Gaasterland T."/>
            <person name="Tebo B.M."/>
        </authorList>
    </citation>
    <scope>NUCLEOTIDE SEQUENCE [LARGE SCALE GENOMIC DNA]</scope>
    <source>
        <strain evidence="5 6">SI85-9A1</strain>
    </source>
</reference>
<dbReference type="BioCyc" id="AURANTIMONAS:SI859A1_00841-MONOMER"/>
<proteinExistence type="inferred from homology"/>
<dbReference type="PROSITE" id="PS00061">
    <property type="entry name" value="ADH_SHORT"/>
    <property type="match status" value="1"/>
</dbReference>
<evidence type="ECO:0000313" key="6">
    <source>
        <dbReference type="Proteomes" id="UP000000321"/>
    </source>
</evidence>
<dbReference type="PANTHER" id="PTHR24321:SF8">
    <property type="entry name" value="ESTRADIOL 17-BETA-DEHYDROGENASE 8-RELATED"/>
    <property type="match status" value="1"/>
</dbReference>
<dbReference type="SMART" id="SM00822">
    <property type="entry name" value="PKS_KR"/>
    <property type="match status" value="1"/>
</dbReference>
<evidence type="ECO:0000313" key="5">
    <source>
        <dbReference type="EMBL" id="EAS50718.1"/>
    </source>
</evidence>
<name>Q1YK05_AURMS</name>
<organism evidence="5 6">
    <name type="scientific">Aurantimonas manganoxydans (strain ATCC BAA-1229 / DSM 21871 / SI85-9A1)</name>
    <dbReference type="NCBI Taxonomy" id="287752"/>
    <lineage>
        <taxon>Bacteria</taxon>
        <taxon>Pseudomonadati</taxon>
        <taxon>Pseudomonadota</taxon>
        <taxon>Alphaproteobacteria</taxon>
        <taxon>Hyphomicrobiales</taxon>
        <taxon>Aurantimonadaceae</taxon>
        <taxon>Aurantimonas</taxon>
    </lineage>
</organism>
<evidence type="ECO:0000256" key="2">
    <source>
        <dbReference type="ARBA" id="ARBA00023002"/>
    </source>
</evidence>
<dbReference type="PRINTS" id="PR00081">
    <property type="entry name" value="GDHRDH"/>
</dbReference>
<comment type="similarity">
    <text evidence="1">Belongs to the short-chain dehydrogenases/reductases (SDR) family.</text>
</comment>